<evidence type="ECO:0000313" key="9">
    <source>
        <dbReference type="Proteomes" id="UP000078316"/>
    </source>
</evidence>
<dbReference type="GO" id="GO:0046943">
    <property type="term" value="F:carboxylic acid transmembrane transporter activity"/>
    <property type="evidence" value="ECO:0007669"/>
    <property type="project" value="TreeGrafter"/>
</dbReference>
<dbReference type="PANTHER" id="PTHR23508:SF10">
    <property type="entry name" value="CARBOXYLIC ACID TRANSPORTER PROTEIN HOMOLOG"/>
    <property type="match status" value="1"/>
</dbReference>
<feature type="transmembrane region" description="Helical" evidence="6">
    <location>
        <begin position="23"/>
        <end position="49"/>
    </location>
</feature>
<dbReference type="InterPro" id="IPR011701">
    <property type="entry name" value="MFS"/>
</dbReference>
<feature type="transmembrane region" description="Helical" evidence="6">
    <location>
        <begin position="322"/>
        <end position="339"/>
    </location>
</feature>
<dbReference type="PANTHER" id="PTHR23508">
    <property type="entry name" value="CARBOXYLIC ACID TRANSPORTER PROTEIN HOMOLOG"/>
    <property type="match status" value="1"/>
</dbReference>
<dbReference type="AlphaFoldDB" id="A0A179SHK5"/>
<evidence type="ECO:0000313" key="8">
    <source>
        <dbReference type="EMBL" id="OAS27338.1"/>
    </source>
</evidence>
<feature type="transmembrane region" description="Helical" evidence="6">
    <location>
        <begin position="147"/>
        <end position="169"/>
    </location>
</feature>
<proteinExistence type="predicted"/>
<keyword evidence="3 6" id="KW-1133">Transmembrane helix</keyword>
<dbReference type="PROSITE" id="PS50850">
    <property type="entry name" value="MFS"/>
    <property type="match status" value="1"/>
</dbReference>
<evidence type="ECO:0000256" key="2">
    <source>
        <dbReference type="ARBA" id="ARBA00022692"/>
    </source>
</evidence>
<evidence type="ECO:0000256" key="6">
    <source>
        <dbReference type="SAM" id="Phobius"/>
    </source>
</evidence>
<dbReference type="Pfam" id="PF07690">
    <property type="entry name" value="MFS_1"/>
    <property type="match status" value="1"/>
</dbReference>
<dbReference type="InterPro" id="IPR036259">
    <property type="entry name" value="MFS_trans_sf"/>
</dbReference>
<dbReference type="InterPro" id="IPR020846">
    <property type="entry name" value="MFS_dom"/>
</dbReference>
<comment type="subcellular location">
    <subcellularLocation>
        <location evidence="1">Membrane</location>
        <topology evidence="1">Multi-pass membrane protein</topology>
    </subcellularLocation>
</comment>
<feature type="domain" description="Major facilitator superfamily (MFS) profile" evidence="7">
    <location>
        <begin position="23"/>
        <end position="436"/>
    </location>
</feature>
<reference evidence="8 9" key="1">
    <citation type="submission" date="2016-04" db="EMBL/GenBank/DDBJ databases">
        <authorList>
            <person name="Evans L.H."/>
            <person name="Alamgir A."/>
            <person name="Owens N."/>
            <person name="Weber N.D."/>
            <person name="Virtaneva K."/>
            <person name="Barbian K."/>
            <person name="Babar A."/>
            <person name="Rosenke K."/>
        </authorList>
    </citation>
    <scope>NUCLEOTIDE SEQUENCE [LARGE SCALE GENOMIC DNA]</scope>
    <source>
        <strain evidence="8 9">PMB02</strain>
    </source>
</reference>
<feature type="transmembrane region" description="Helical" evidence="6">
    <location>
        <begin position="291"/>
        <end position="315"/>
    </location>
</feature>
<dbReference type="Gene3D" id="1.20.1250.20">
    <property type="entry name" value="MFS general substrate transporter like domains"/>
    <property type="match status" value="1"/>
</dbReference>
<feature type="transmembrane region" description="Helical" evidence="6">
    <location>
        <begin position="254"/>
        <end position="279"/>
    </location>
</feature>
<feature type="transmembrane region" description="Helical" evidence="6">
    <location>
        <begin position="388"/>
        <end position="406"/>
    </location>
</feature>
<evidence type="ECO:0000259" key="7">
    <source>
        <dbReference type="PROSITE" id="PS50850"/>
    </source>
</evidence>
<feature type="transmembrane region" description="Helical" evidence="6">
    <location>
        <begin position="412"/>
        <end position="431"/>
    </location>
</feature>
<keyword evidence="2 6" id="KW-0812">Transmembrane</keyword>
<name>A0A179SHK5_9HYPH</name>
<dbReference type="STRING" id="427683.A5481_02655"/>
<accession>A0A179SHK5</accession>
<feature type="region of interest" description="Disordered" evidence="5">
    <location>
        <begin position="442"/>
        <end position="461"/>
    </location>
</feature>
<feature type="transmembrane region" description="Helical" evidence="6">
    <location>
        <begin position="118"/>
        <end position="140"/>
    </location>
</feature>
<evidence type="ECO:0000256" key="4">
    <source>
        <dbReference type="ARBA" id="ARBA00023136"/>
    </source>
</evidence>
<dbReference type="SUPFAM" id="SSF103473">
    <property type="entry name" value="MFS general substrate transporter"/>
    <property type="match status" value="1"/>
</dbReference>
<feature type="transmembrane region" description="Helical" evidence="6">
    <location>
        <begin position="175"/>
        <end position="192"/>
    </location>
</feature>
<comment type="caution">
    <text evidence="8">The sequence shown here is derived from an EMBL/GenBank/DDBJ whole genome shotgun (WGS) entry which is preliminary data.</text>
</comment>
<sequence>MAHIVNAGARLDRLPVSRFHWRMLWLIAAGGFVDAFDVYLASSVVAALVKDGFATLPQGALFVSSGFFGMLIGAASSGYLGDRYGRRFSYQTNLAIFGLASLAACFAPNITVLTLCRFVMGIGLGAELVVAAGTLCEFIPPSHRGRWGALLGMLINVGLPAANAAGYFLIPQFSWRVMFVLAGIGAFGVWILRKQMPESPRWLESRGRLDEAEATLSKIEAEVAAERGALPAVPVTRDLRQPGMPMRALFSRALGGRTFVAALSHVAINIAVYGMIAWIPTFMVKQGLSVVQSLGFTTLMTVGGPFGALVGFLLADRLPRKASMVGACAVVGLFALLYPQTTDPAAVTAVGFGLVSAIYFLVAVAFYSYGPELFPTALRLRGGGFANACGRLASITMPYAVVWLFTAFGVSGVVGMVVSVLALLAVSVLLLPVEMRASSLEEAESEGAPDPVRGLARGRLA</sequence>
<dbReference type="RefSeq" id="WP_048433306.1">
    <property type="nucleotide sequence ID" value="NZ_LWHQ01000006.1"/>
</dbReference>
<dbReference type="GO" id="GO:0005886">
    <property type="term" value="C:plasma membrane"/>
    <property type="evidence" value="ECO:0007669"/>
    <property type="project" value="TreeGrafter"/>
</dbReference>
<keyword evidence="4 6" id="KW-0472">Membrane</keyword>
<organism evidence="8 9">
    <name type="scientific">Methylobacterium platani</name>
    <dbReference type="NCBI Taxonomy" id="427683"/>
    <lineage>
        <taxon>Bacteria</taxon>
        <taxon>Pseudomonadati</taxon>
        <taxon>Pseudomonadota</taxon>
        <taxon>Alphaproteobacteria</taxon>
        <taxon>Hyphomicrobiales</taxon>
        <taxon>Methylobacteriaceae</taxon>
        <taxon>Methylobacterium</taxon>
    </lineage>
</organism>
<feature type="transmembrane region" description="Helical" evidence="6">
    <location>
        <begin position="61"/>
        <end position="81"/>
    </location>
</feature>
<dbReference type="EMBL" id="LWHQ01000006">
    <property type="protein sequence ID" value="OAS27338.1"/>
    <property type="molecule type" value="Genomic_DNA"/>
</dbReference>
<gene>
    <name evidence="8" type="ORF">A5481_02655</name>
</gene>
<dbReference type="Proteomes" id="UP000078316">
    <property type="component" value="Unassembled WGS sequence"/>
</dbReference>
<protein>
    <submittedName>
        <fullName evidence="8">MFS transporter</fullName>
    </submittedName>
</protein>
<evidence type="ECO:0000256" key="5">
    <source>
        <dbReference type="SAM" id="MobiDB-lite"/>
    </source>
</evidence>
<feature type="transmembrane region" description="Helical" evidence="6">
    <location>
        <begin position="93"/>
        <end position="112"/>
    </location>
</feature>
<dbReference type="OrthoDB" id="9784658at2"/>
<evidence type="ECO:0000256" key="3">
    <source>
        <dbReference type="ARBA" id="ARBA00022989"/>
    </source>
</evidence>
<evidence type="ECO:0000256" key="1">
    <source>
        <dbReference type="ARBA" id="ARBA00004141"/>
    </source>
</evidence>
<feature type="transmembrane region" description="Helical" evidence="6">
    <location>
        <begin position="345"/>
        <end position="367"/>
    </location>
</feature>
<dbReference type="CDD" id="cd17316">
    <property type="entry name" value="MFS_SV2_like"/>
    <property type="match status" value="1"/>
</dbReference>